<dbReference type="PANTHER" id="PTHR31901">
    <property type="entry name" value="GH3 DOMAIN-CONTAINING PROTEIN"/>
    <property type="match status" value="1"/>
</dbReference>
<dbReference type="InterPro" id="IPR055377">
    <property type="entry name" value="GH3_M"/>
</dbReference>
<protein>
    <submittedName>
        <fullName evidence="3">Putative auxin-regulated protein</fullName>
    </submittedName>
</protein>
<dbReference type="Pfam" id="PF03321">
    <property type="entry name" value="GH3"/>
    <property type="match status" value="1"/>
</dbReference>
<comment type="caution">
    <text evidence="3">The sequence shown here is derived from an EMBL/GenBank/DDBJ whole genome shotgun (WGS) entry which is preliminary data.</text>
</comment>
<organism evidence="3 4">
    <name type="scientific">Caenispirillum salinarum AK4</name>
    <dbReference type="NCBI Taxonomy" id="1238182"/>
    <lineage>
        <taxon>Bacteria</taxon>
        <taxon>Pseudomonadati</taxon>
        <taxon>Pseudomonadota</taxon>
        <taxon>Alphaproteobacteria</taxon>
        <taxon>Rhodospirillales</taxon>
        <taxon>Novispirillaceae</taxon>
        <taxon>Caenispirillum</taxon>
    </lineage>
</organism>
<evidence type="ECO:0000313" key="4">
    <source>
        <dbReference type="Proteomes" id="UP000009881"/>
    </source>
</evidence>
<dbReference type="PATRIC" id="fig|1238182.3.peg.1518"/>
<dbReference type="PANTHER" id="PTHR31901:SF9">
    <property type="entry name" value="GH3 DOMAIN-CONTAINING PROTEIN"/>
    <property type="match status" value="1"/>
</dbReference>
<sequence>MIDATPLLRLRARWRLRQLRRMYPRAAQQKQLRQLLKTAAGTRFGQAHDFDRLRTVEDFQKAVPLRRYEDFWTEWWKPAFPAMENATWPGRTPYLAVSSGTTAGRTKYLPVTKPMAKANQRAVLDLLSFHVAARPNTRILGGRSFMLGGTTIMEDEGGGVLSGDLTGIAAREVPAWARSRYYPPGDLARLTDWDEKVAALGADSVERDIRLIGGTASWLLLFLERTAGRPAEEIDLRSLYPGLEMVVYGGVNFEPYRERYQAMARADWGTRPVDLREVYPASEGFIACADRGVGEGLRLFLDNGLFLEFVPVEELNSPHPRRFWVGNVETGVTYAVIVSSNAGVWSYVLGDTVRFVDLDPPRVIVAGRTAYTLSAFGEHLEGEEIEAAVTAAARHRGRAVSDWSVGALYPEQAGHQGGHLYVVEFAGEPPPDDAQAHRFIADVDARLQDANDDYRVHRTGAVGMDPPRLLVAAPGTFAAWMKSRGRAGGQNKVPRVIADPGLFGQLREFARDLGAREVGGATAQP</sequence>
<dbReference type="Pfam" id="PF23572">
    <property type="entry name" value="GH3_C"/>
    <property type="match status" value="1"/>
</dbReference>
<dbReference type="RefSeq" id="WP_009539963.1">
    <property type="nucleotide sequence ID" value="NZ_ANHY01000006.1"/>
</dbReference>
<dbReference type="STRING" id="1238182.C882_3855"/>
<dbReference type="OrthoDB" id="5678283at2"/>
<dbReference type="EMBL" id="ANHY01000006">
    <property type="protein sequence ID" value="EKV31482.1"/>
    <property type="molecule type" value="Genomic_DNA"/>
</dbReference>
<evidence type="ECO:0000313" key="3">
    <source>
        <dbReference type="EMBL" id="EKV31482.1"/>
    </source>
</evidence>
<feature type="domain" description="GH3 middle" evidence="1">
    <location>
        <begin position="300"/>
        <end position="363"/>
    </location>
</feature>
<dbReference type="GO" id="GO:0016881">
    <property type="term" value="F:acid-amino acid ligase activity"/>
    <property type="evidence" value="ECO:0007669"/>
    <property type="project" value="TreeGrafter"/>
</dbReference>
<dbReference type="InterPro" id="IPR004993">
    <property type="entry name" value="GH3"/>
</dbReference>
<dbReference type="eggNOG" id="COG0318">
    <property type="taxonomic scope" value="Bacteria"/>
</dbReference>
<dbReference type="Proteomes" id="UP000009881">
    <property type="component" value="Unassembled WGS sequence"/>
</dbReference>
<dbReference type="GO" id="GO:0005737">
    <property type="term" value="C:cytoplasm"/>
    <property type="evidence" value="ECO:0007669"/>
    <property type="project" value="TreeGrafter"/>
</dbReference>
<accession>K9H1N8</accession>
<reference evidence="3 4" key="1">
    <citation type="journal article" date="2013" name="Genome Announc.">
        <title>Draft Genome Sequence of an Alphaproteobacterium, Caenispirillum salinarum AK4(T), Isolated from a Solar Saltern.</title>
        <authorList>
            <person name="Khatri I."/>
            <person name="Singh A."/>
            <person name="Korpole S."/>
            <person name="Pinnaka A.K."/>
            <person name="Subramanian S."/>
        </authorList>
    </citation>
    <scope>NUCLEOTIDE SEQUENCE [LARGE SCALE GENOMIC DNA]</scope>
    <source>
        <strain evidence="3 4">AK4</strain>
    </source>
</reference>
<feature type="domain" description="GH3 C-terminal" evidence="2">
    <location>
        <begin position="383"/>
        <end position="499"/>
    </location>
</feature>
<evidence type="ECO:0000259" key="2">
    <source>
        <dbReference type="Pfam" id="PF23572"/>
    </source>
</evidence>
<name>K9H1N8_9PROT</name>
<evidence type="ECO:0000259" key="1">
    <source>
        <dbReference type="Pfam" id="PF23571"/>
    </source>
</evidence>
<dbReference type="Pfam" id="PF23571">
    <property type="entry name" value="GH3_M"/>
    <property type="match status" value="1"/>
</dbReference>
<proteinExistence type="predicted"/>
<dbReference type="InterPro" id="IPR055378">
    <property type="entry name" value="GH3_C"/>
</dbReference>
<keyword evidence="4" id="KW-1185">Reference proteome</keyword>
<dbReference type="AlphaFoldDB" id="K9H1N8"/>
<gene>
    <name evidence="3" type="ORF">C882_3855</name>
</gene>